<evidence type="ECO:0000313" key="3">
    <source>
        <dbReference type="RefSeq" id="XP_008286716.1"/>
    </source>
</evidence>
<feature type="compositionally biased region" description="Basic and acidic residues" evidence="1">
    <location>
        <begin position="61"/>
        <end position="96"/>
    </location>
</feature>
<sequence>MELLEPRLMDLNDEGAVLPLLLRVPVDVAQYTVLVPALWNADVQDWELRCMNSLVLDESHHAAKTEPCETPKETESGSGNEKENESAPPEAEKTSVKDPVPGPVSVLTRVMRLAQRYLLDPMSRQKSSQTPARTRHQSPAGGRASRSRTSASLPKTQVRSRRRSQQRGGALQPMGQQAGGDVTARDAAGCGKTERSEQTLQRSGTGPAHRRSNHSIVQHVRAKSLRLLRNHKNPPSQTPPSSSVLPPSLRASTLNPPGPEQQASPRMALIRELSSRHQTSVLFRNTRESKLI</sequence>
<proteinExistence type="predicted"/>
<name>A0A9Y4KD01_9TELE</name>
<evidence type="ECO:0000256" key="1">
    <source>
        <dbReference type="SAM" id="MobiDB-lite"/>
    </source>
</evidence>
<gene>
    <name evidence="3" type="primary">LOC103362203</name>
</gene>
<feature type="region of interest" description="Disordered" evidence="1">
    <location>
        <begin position="61"/>
        <end position="103"/>
    </location>
</feature>
<dbReference type="Proteomes" id="UP000694891">
    <property type="component" value="Unplaced"/>
</dbReference>
<evidence type="ECO:0000313" key="2">
    <source>
        <dbReference type="Proteomes" id="UP000694891"/>
    </source>
</evidence>
<dbReference type="GeneID" id="103362203"/>
<keyword evidence="2" id="KW-1185">Reference proteome</keyword>
<feature type="compositionally biased region" description="Low complexity" evidence="1">
    <location>
        <begin position="239"/>
        <end position="252"/>
    </location>
</feature>
<feature type="compositionally biased region" description="Low complexity" evidence="1">
    <location>
        <begin position="138"/>
        <end position="152"/>
    </location>
</feature>
<feature type="region of interest" description="Disordered" evidence="1">
    <location>
        <begin position="120"/>
        <end position="216"/>
    </location>
</feature>
<protein>
    <submittedName>
        <fullName evidence="3">Serine/arginine repetitive matrix protein 2-like</fullName>
    </submittedName>
</protein>
<reference evidence="3" key="1">
    <citation type="submission" date="2025-08" db="UniProtKB">
        <authorList>
            <consortium name="RefSeq"/>
        </authorList>
    </citation>
    <scope>IDENTIFICATION</scope>
</reference>
<dbReference type="AlphaFoldDB" id="A0A9Y4KD01"/>
<dbReference type="RefSeq" id="XP_008286716.1">
    <property type="nucleotide sequence ID" value="XM_008288494.1"/>
</dbReference>
<accession>A0A9Y4KD01</accession>
<organism evidence="2 3">
    <name type="scientific">Stegastes partitus</name>
    <name type="common">bicolor damselfish</name>
    <dbReference type="NCBI Taxonomy" id="144197"/>
    <lineage>
        <taxon>Eukaryota</taxon>
        <taxon>Metazoa</taxon>
        <taxon>Chordata</taxon>
        <taxon>Craniata</taxon>
        <taxon>Vertebrata</taxon>
        <taxon>Euteleostomi</taxon>
        <taxon>Actinopterygii</taxon>
        <taxon>Neopterygii</taxon>
        <taxon>Teleostei</taxon>
        <taxon>Neoteleostei</taxon>
        <taxon>Acanthomorphata</taxon>
        <taxon>Ovalentaria</taxon>
        <taxon>Pomacentridae</taxon>
        <taxon>Stegastes</taxon>
    </lineage>
</organism>
<feature type="region of interest" description="Disordered" evidence="1">
    <location>
        <begin position="230"/>
        <end position="265"/>
    </location>
</feature>